<dbReference type="EMBL" id="FWEV01000304">
    <property type="protein sequence ID" value="SLM32191.1"/>
    <property type="molecule type" value="Genomic_DNA"/>
</dbReference>
<dbReference type="RefSeq" id="WP_080801601.1">
    <property type="nucleotide sequence ID" value="NZ_LT828542.1"/>
</dbReference>
<accession>A0A1W1HI64</accession>
<dbReference type="GO" id="GO:0010411">
    <property type="term" value="P:xyloglucan metabolic process"/>
    <property type="evidence" value="ECO:0007669"/>
    <property type="project" value="TreeGrafter"/>
</dbReference>
<evidence type="ECO:0008006" key="4">
    <source>
        <dbReference type="Google" id="ProtNLM"/>
    </source>
</evidence>
<protein>
    <recommendedName>
        <fullName evidence="4">Big-1 domain-containing protein</fullName>
    </recommendedName>
</protein>
<dbReference type="Gene3D" id="2.130.10.10">
    <property type="entry name" value="YVTN repeat-like/Quinoprotein amine dehydrogenase"/>
    <property type="match status" value="2"/>
</dbReference>
<dbReference type="OrthoDB" id="5423127at2"/>
<evidence type="ECO:0000256" key="1">
    <source>
        <dbReference type="SAM" id="MobiDB-lite"/>
    </source>
</evidence>
<dbReference type="PANTHER" id="PTHR43739">
    <property type="entry name" value="XYLOGLUCANASE (EUROFUNG)"/>
    <property type="match status" value="1"/>
</dbReference>
<evidence type="ECO:0000313" key="3">
    <source>
        <dbReference type="Proteomes" id="UP000191931"/>
    </source>
</evidence>
<dbReference type="Proteomes" id="UP000191931">
    <property type="component" value="Unassembled WGS sequence"/>
</dbReference>
<evidence type="ECO:0000313" key="2">
    <source>
        <dbReference type="EMBL" id="SLM32191.1"/>
    </source>
</evidence>
<dbReference type="InterPro" id="IPR015943">
    <property type="entry name" value="WD40/YVTN_repeat-like_dom_sf"/>
</dbReference>
<dbReference type="PROSITE" id="PS51257">
    <property type="entry name" value="PROKAR_LIPOPROTEIN"/>
    <property type="match status" value="1"/>
</dbReference>
<proteinExistence type="predicted"/>
<dbReference type="SUPFAM" id="SSF110296">
    <property type="entry name" value="Oligoxyloglucan reducing end-specific cellobiohydrolase"/>
    <property type="match status" value="1"/>
</dbReference>
<organism evidence="2 3">
    <name type="scientific">Desulfamplus magnetovallimortis</name>
    <dbReference type="NCBI Taxonomy" id="1246637"/>
    <lineage>
        <taxon>Bacteria</taxon>
        <taxon>Pseudomonadati</taxon>
        <taxon>Thermodesulfobacteriota</taxon>
        <taxon>Desulfobacteria</taxon>
        <taxon>Desulfobacterales</taxon>
        <taxon>Desulfobacteraceae</taxon>
        <taxon>Desulfamplus</taxon>
    </lineage>
</organism>
<keyword evidence="3" id="KW-1185">Reference proteome</keyword>
<name>A0A1W1HI64_9BACT</name>
<dbReference type="AlphaFoldDB" id="A0A1W1HI64"/>
<dbReference type="PANTHER" id="PTHR43739:SF5">
    <property type="entry name" value="EXO-ALPHA-SIALIDASE"/>
    <property type="match status" value="1"/>
</dbReference>
<dbReference type="SUPFAM" id="SSF50939">
    <property type="entry name" value="Sialidases"/>
    <property type="match status" value="1"/>
</dbReference>
<reference evidence="2 3" key="1">
    <citation type="submission" date="2017-03" db="EMBL/GenBank/DDBJ databases">
        <authorList>
            <person name="Afonso C.L."/>
            <person name="Miller P.J."/>
            <person name="Scott M.A."/>
            <person name="Spackman E."/>
            <person name="Goraichik I."/>
            <person name="Dimitrov K.M."/>
            <person name="Suarez D.L."/>
            <person name="Swayne D.E."/>
        </authorList>
    </citation>
    <scope>NUCLEOTIDE SEQUENCE [LARGE SCALE GENOMIC DNA]</scope>
    <source>
        <strain evidence="2">PRJEB14757</strain>
    </source>
</reference>
<feature type="region of interest" description="Disordered" evidence="1">
    <location>
        <begin position="457"/>
        <end position="476"/>
    </location>
</feature>
<dbReference type="SUPFAM" id="SSF49373">
    <property type="entry name" value="Invasin/intimin cell-adhesion fragments"/>
    <property type="match status" value="1"/>
</dbReference>
<gene>
    <name evidence="2" type="ORF">MTBBW1_600021</name>
</gene>
<dbReference type="InterPro" id="IPR052025">
    <property type="entry name" value="Xyloglucanase_GH74"/>
</dbReference>
<dbReference type="STRING" id="1246637.MTBBW1_600021"/>
<dbReference type="InterPro" id="IPR013783">
    <property type="entry name" value="Ig-like_fold"/>
</dbReference>
<sequence>MKLKHTVFVALVTLFCGTFFLIAGCGSSGGLDDTASINLSSDSVAISADGASSVSITASVTDVSGTPVRSYTDVLFKTTNGRFKNGSQTYQVSTLDESGSVTVSLIASTSPGIAEITCSSSGVTQSIRIDFLHHDNTGLPVGEEFGLSVQYHNISGLWLAGLQDTVNAHLGDEYGNAVEDGIPVAFKTYNTGGFFDPDVAVTAGMIDDTTMYGPGTASSTLYTSPNPTPAQGMVSVTAETDGGATTHVTSIAVTPLYDTHIMYAGTNGGGVYKSTDSGRHWENVSRSTLNPRSGQNWIDPYIKGNSAIAIDPDDHNTVYVGTGYLGQGNLFRSLDGGMNWNSNDVEEWNGLYSTNTAVLTVLCDDNRSDYVWMGTEGQGILYSTDGENFQPSGGTADVSTPSGRGNIDEDGIIVGYSAKSEIWTLTCFVPTATVNAQSIFTDLDPVTIDDNPYAPAPELISSNPDTDGRIGGFRTSSTTKTETWTVKYILQGIESLNIESEEGKGTVVDIEAFESATLEHWTLTCIYVDTEAVPLLGESAAIFTVESSVVGRQKDAELNTPYSSERISFEIIAGQIPFLVGDVIEFDTVQNSYWQVKGTISGQQANVADTGVGYTSDNGEIGFRISEGEIPFSHGDIFTFQTYEARPAYWTVSGSVSGMQSGIAQTGQVFRSDNDEIVFTIDERGSSFQDGDVIKITVDANKVGHGWTVWDIVKVPGTNGSIAHLYAATATGLYKSLNGGKTWNSTGRFTGDYITCLELYHPSTGSDIIYAGTQNGAVWVSEDSGVTWKQYADGMEKGTNIKDILLDRYNHTLYSVAWYSSGSGNTGKVFSYPVSSDFTMVPSTSWSEANEGLSGDALYAIAIDNTDLTSELYVGGDGIALNRAVTGLTNGQPLWEDSSDGLSNLIMARIPVLFSGLTFIEYKYIQYEELVFLSIYLHDINGNPPIAGSTFKVEYHSEAASEDYTWIDIEYPDTYTYTGTFRDPGNGYTNNPYNYRLLVGSGDTITITYMLQCNDGEGEDREAGCSGGGVEVTETINF</sequence>
<dbReference type="InterPro" id="IPR036278">
    <property type="entry name" value="Sialidase_sf"/>
</dbReference>
<dbReference type="Gene3D" id="2.60.40.10">
    <property type="entry name" value="Immunoglobulins"/>
    <property type="match status" value="1"/>
</dbReference>
<dbReference type="InterPro" id="IPR008964">
    <property type="entry name" value="Invasin/intimin_cell_adhesion"/>
</dbReference>